<evidence type="ECO:0000256" key="12">
    <source>
        <dbReference type="SAM" id="MobiDB-lite"/>
    </source>
</evidence>
<comment type="similarity">
    <text evidence="3">Belongs to the ATG2 family.</text>
</comment>
<evidence type="ECO:0000256" key="6">
    <source>
        <dbReference type="ARBA" id="ARBA00022824"/>
    </source>
</evidence>
<evidence type="ECO:0000256" key="7">
    <source>
        <dbReference type="ARBA" id="ARBA00023006"/>
    </source>
</evidence>
<evidence type="ECO:0000256" key="10">
    <source>
        <dbReference type="ARBA" id="ARBA00024479"/>
    </source>
</evidence>
<keyword evidence="8" id="KW-0445">Lipid transport</keyword>
<evidence type="ECO:0000256" key="9">
    <source>
        <dbReference type="ARBA" id="ARBA00023136"/>
    </source>
</evidence>
<keyword evidence="6" id="KW-0256">Endoplasmic reticulum</keyword>
<organism evidence="13">
    <name type="scientific">Vitis vinifera</name>
    <name type="common">Grape</name>
    <dbReference type="NCBI Taxonomy" id="29760"/>
    <lineage>
        <taxon>Eukaryota</taxon>
        <taxon>Viridiplantae</taxon>
        <taxon>Streptophyta</taxon>
        <taxon>Embryophyta</taxon>
        <taxon>Tracheophyta</taxon>
        <taxon>Spermatophyta</taxon>
        <taxon>Magnoliopsida</taxon>
        <taxon>eudicotyledons</taxon>
        <taxon>Gunneridae</taxon>
        <taxon>Pentapetalae</taxon>
        <taxon>rosids</taxon>
        <taxon>Vitales</taxon>
        <taxon>Vitaceae</taxon>
        <taxon>Viteae</taxon>
        <taxon>Vitis</taxon>
    </lineage>
</organism>
<gene>
    <name evidence="13" type="ORF">VITISV_037879</name>
</gene>
<dbReference type="InterPro" id="IPR026849">
    <property type="entry name" value="ATG2"/>
</dbReference>
<keyword evidence="5" id="KW-0813">Transport</keyword>
<dbReference type="GO" id="GO:0034045">
    <property type="term" value="C:phagophore assembly site membrane"/>
    <property type="evidence" value="ECO:0007669"/>
    <property type="project" value="UniProtKB-SubCell"/>
</dbReference>
<dbReference type="PANTHER" id="PTHR13190:SF1">
    <property type="entry name" value="AUTOPHAGY-RELATED 2, ISOFORM A"/>
    <property type="match status" value="1"/>
</dbReference>
<comment type="subcellular location">
    <subcellularLocation>
        <location evidence="1">Endoplasmic reticulum membrane</location>
        <topology evidence="1">Peripheral membrane protein</topology>
    </subcellularLocation>
    <subcellularLocation>
        <location evidence="2">Preautophagosomal structure membrane</location>
        <topology evidence="2">Peripheral membrane protein</topology>
    </subcellularLocation>
</comment>
<evidence type="ECO:0000256" key="3">
    <source>
        <dbReference type="ARBA" id="ARBA00009714"/>
    </source>
</evidence>
<dbReference type="GO" id="GO:0005789">
    <property type="term" value="C:endoplasmic reticulum membrane"/>
    <property type="evidence" value="ECO:0007669"/>
    <property type="project" value="UniProtKB-SubCell"/>
</dbReference>
<evidence type="ECO:0000256" key="4">
    <source>
        <dbReference type="ARBA" id="ARBA00018070"/>
    </source>
</evidence>
<sequence length="873" mass="96129">MDGDTWKERRDFEDFLIGGTNSKEGFFDGQRERCTGGRKGGLADALRGGGERKDFSWLSMRRKRIGVHRSLGGFGEKEPISLEAEQYFSKAGSSNGRVALDLPKPIEGLKHSAKPDSVVLYIIEESGEDITARTDIRGPVTKTFGLSLVGELVGTFCHLSHLHVCMEFIIANNSIFLAGYGKLMGHPDVGIFEEAFQSLVLEELLIQGPVFVGANKIASYMGPILITHFVNFLSGKGDDSSYYYGLVLALILFMVKTMEPLLQRQWYLGRQQISIKMRATLMVLVYKKSLPIQYVGSNSRNQLKEINELSDDNCDRSGSHHEGDISSKLGVSSLAELHGESHTTENINCAIGVHGKDINAGVPIPISTPPKSTQICIGNVVSRQSDIHNFDLDVLVVETRWNNAQRAREMNDSGDETMIFNSDSAPPASQVHTLSDDAKTEHGVFALMDEICEDAFNYDGHAASQLGSCDSQIHISLDGSFIGEACNLNIRIPEFFSRNLSFNGTIPIKGLDGHQSSASPKGCFSEFMESYCMLESSHLSEIYAANETSYEILEVKSINMGNEDLEKGNSRWNLGGGMGIARKESIASATSTQNSNVSGNNATDNLVQHQGDVSGPPFSSALSLKEIQLHLMNLLQDWHPYAHPHRKVINHADCLRVSHQMGVLNQLLANSDSSLTHQQICDNAIGANSEEDIPSNNRNCLIPKVQAELVVVVVAVASGAGQHNGNPDQLERKFSNSSFKKHSCSKAGLQLCAHLIKAHPLALEFLENGYTVGVSWMFISGLIDTMFRLMCSLGIGPLMEDDFDMVIALSSFLLLHMLLMMLKPSSWLLLEEYQNVLDGDNLHRYFISTDSWIENSGNEDLADDENIDMHEQK</sequence>
<accession>A5B192</accession>
<dbReference type="AlphaFoldDB" id="A5B192"/>
<evidence type="ECO:0000256" key="8">
    <source>
        <dbReference type="ARBA" id="ARBA00023055"/>
    </source>
</evidence>
<dbReference type="PANTHER" id="PTHR13190">
    <property type="entry name" value="AUTOPHAGY-RELATED 2, ISOFORM A"/>
    <property type="match status" value="1"/>
</dbReference>
<dbReference type="GO" id="GO:0006914">
    <property type="term" value="P:autophagy"/>
    <property type="evidence" value="ECO:0007669"/>
    <property type="project" value="UniProtKB-KW"/>
</dbReference>
<evidence type="ECO:0000313" key="13">
    <source>
        <dbReference type="EMBL" id="CAN82766.1"/>
    </source>
</evidence>
<dbReference type="ExpressionAtlas" id="A5B192">
    <property type="expression patterns" value="baseline and differential"/>
</dbReference>
<evidence type="ECO:0000256" key="1">
    <source>
        <dbReference type="ARBA" id="ARBA00004406"/>
    </source>
</evidence>
<dbReference type="EMBL" id="AM443101">
    <property type="protein sequence ID" value="CAN82766.1"/>
    <property type="molecule type" value="Genomic_DNA"/>
</dbReference>
<proteinExistence type="inferred from homology"/>
<feature type="region of interest" description="Disordered" evidence="12">
    <location>
        <begin position="588"/>
        <end position="612"/>
    </location>
</feature>
<evidence type="ECO:0000256" key="5">
    <source>
        <dbReference type="ARBA" id="ARBA00022448"/>
    </source>
</evidence>
<keyword evidence="7" id="KW-0072">Autophagy</keyword>
<reference evidence="13" key="1">
    <citation type="journal article" date="2007" name="PLoS ONE">
        <title>The first genome sequence of an elite grapevine cultivar (Pinot noir Vitis vinifera L.): coping with a highly heterozygous genome.</title>
        <authorList>
            <person name="Velasco R."/>
            <person name="Zharkikh A."/>
            <person name="Troggio M."/>
            <person name="Cartwright D.A."/>
            <person name="Cestaro A."/>
            <person name="Pruss D."/>
            <person name="Pindo M."/>
            <person name="FitzGerald L.M."/>
            <person name="Vezzulli S."/>
            <person name="Reid J."/>
            <person name="Malacarne G."/>
            <person name="Iliev D."/>
            <person name="Coppola G."/>
            <person name="Wardell B."/>
            <person name="Micheletti D."/>
            <person name="Macalma T."/>
            <person name="Facci M."/>
            <person name="Mitchell J.T."/>
            <person name="Perazzolli M."/>
            <person name="Eldredge G."/>
            <person name="Gatto P."/>
            <person name="Oyzerski R."/>
            <person name="Moretto M."/>
            <person name="Gutin N."/>
            <person name="Stefanini M."/>
            <person name="Chen Y."/>
            <person name="Segala C."/>
            <person name="Davenport C."/>
            <person name="Dematte L."/>
            <person name="Mraz A."/>
            <person name="Battilana J."/>
            <person name="Stormo K."/>
            <person name="Costa F."/>
            <person name="Tao Q."/>
            <person name="Si-Ammour A."/>
            <person name="Harkins T."/>
            <person name="Lackey A."/>
            <person name="Perbost C."/>
            <person name="Taillon B."/>
            <person name="Stella A."/>
            <person name="Solovyev V."/>
            <person name="Fawcett J.A."/>
            <person name="Sterck L."/>
            <person name="Vandepoele K."/>
            <person name="Grando S.M."/>
            <person name="Toppo S."/>
            <person name="Moser C."/>
            <person name="Lanchbury J."/>
            <person name="Bogden R."/>
            <person name="Skolnick M."/>
            <person name="Sgaramella V."/>
            <person name="Bhatnagar S.K."/>
            <person name="Fontana P."/>
            <person name="Gutin A."/>
            <person name="Van de Peer Y."/>
            <person name="Salamini F."/>
            <person name="Viola R."/>
        </authorList>
    </citation>
    <scope>NUCLEOTIDE SEQUENCE</scope>
</reference>
<comment type="catalytic activity">
    <reaction evidence="10">
        <text>a 1,2-diacyl-sn-glycero-3-phospho-L-serine(in) = a 1,2-diacyl-sn-glycero-3-phospho-L-serine(out)</text>
        <dbReference type="Rhea" id="RHEA:38663"/>
        <dbReference type="ChEBI" id="CHEBI:57262"/>
    </reaction>
</comment>
<dbReference type="GO" id="GO:0006869">
    <property type="term" value="P:lipid transport"/>
    <property type="evidence" value="ECO:0007669"/>
    <property type="project" value="UniProtKB-KW"/>
</dbReference>
<protein>
    <recommendedName>
        <fullName evidence="4">Autophagy-related protein 2</fullName>
    </recommendedName>
</protein>
<feature type="compositionally biased region" description="Polar residues" evidence="12">
    <location>
        <begin position="588"/>
        <end position="608"/>
    </location>
</feature>
<evidence type="ECO:0000256" key="2">
    <source>
        <dbReference type="ARBA" id="ARBA00004623"/>
    </source>
</evidence>
<comment type="catalytic activity">
    <reaction evidence="11">
        <text>a 1,2-diacyl-sn-glycero-3-phosphoethanolamine(in) = a 1,2-diacyl-sn-glycero-3-phosphoethanolamine(out)</text>
        <dbReference type="Rhea" id="RHEA:38895"/>
        <dbReference type="ChEBI" id="CHEBI:64612"/>
    </reaction>
</comment>
<name>A5B192_VITVI</name>
<evidence type="ECO:0000256" key="11">
    <source>
        <dbReference type="ARBA" id="ARBA00024615"/>
    </source>
</evidence>
<keyword evidence="9" id="KW-0472">Membrane</keyword>